<sequence>MVGRMAMGSWRRGDVVLGLYEVLDVSDGGGMGLVYRVRHRDWNTDLAVKVPRPELVAGAAGRHGFETEAGTWVSLALHPHVVGCAYVRRIEDVPCVFAEWIEGGSLAELVRDGRLYADTGPDPTGALARVLDLAVQMAWGIDHAHRQGLIHQDVKPANVMVETGAAWTAKVTDFGLAGARAAAGERSAVPAESNLLASYGGMTPAYCSPEQADARAGAGISLTRATDVWSWALSVLEMFVGSPPCRYGQSAPEVFAAYLESGPPGPPGAPVLPPALAALLGRCFASDPARRPHRLDELAAAVIELYEEAIGVPYPRVPPQEAQLLAAGLSNQALSLLDLDRAEEAEELWRTAKDVDPHHLPTVYNWALHRWRQGSLSDEDIVSDLRTTRALYGEPAEVDRLLALVQVERGDAAAAEALLADAPDVPEVSAARAELARREPARPPELLEGHRGAVTSAALSADASVALTGGEDGRVRVWDPAAHRCRCVLPPERTGAPPPGDGTAAEDEELAPVTAVALTPDGRTALVGRRTGPAELWDLTTGGLLRLLGERRSAVTAVALNGSGGAVVAHEGGPIEVWDLGTGQLVRALDHPPSTFRRLDPATGRILPEIHRRPSAVSAVALAEDGRVAVSASKEDGSVVSWDVATGRPLYRLVKSADLRGTGIDLVALAPYGTHALLTGHLTDKVRIWETRTDRVRDVVPRRFGSDSLMTLNREATRAASVASGHADQPLRIWETRTGRCVRTIDTQLLIEPHTQLTLPLRIHSVALSADGRLVVLGDGFGGVQFHRLAPAGFRAPWSYARPRTAGALAEGAARVRGLVERAEELAGQGRTRAAAEQLRTARAVPGFERHPELRALWADVGRSAGRRTDLLSIWQRYDLSGGRIFTQQVNIGVSTDAELAVTGGADGRVRVWELQTGQHLHTFPERVANTHTVLIAADCRLAVTADWGGEAHLWDFEEGTRSARLHGDQGQVRSVAIDRNGDHALVGDEGGAVCLWRLRAGARDRTTVVAHLGRTMLGHDGPVGVVRLSPDGRFAASAGREDRTGRLWATGTGVPLLTFPLGVGDPGMWFAPDGRRLFVNSTAGLTVWDVRTRRPVYERQAHPGALVLSADGRMAVTPGLMTVEVWETATGRTVCELPEFSSTFDISPDGHYVVTADHDRRLRMWDVRTGRCLHTLEGHPESVTLVAFTVDGRNVVSADLRPGIRLWELDYDYDFAADGRAEAGDW</sequence>
<evidence type="ECO:0000313" key="6">
    <source>
        <dbReference type="Proteomes" id="UP000270471"/>
    </source>
</evidence>
<dbReference type="InterPro" id="IPR008271">
    <property type="entry name" value="Ser/Thr_kinase_AS"/>
</dbReference>
<feature type="repeat" description="WD" evidence="3">
    <location>
        <begin position="892"/>
        <end position="923"/>
    </location>
</feature>
<evidence type="ECO:0000259" key="4">
    <source>
        <dbReference type="PROSITE" id="PS50011"/>
    </source>
</evidence>
<dbReference type="AlphaFoldDB" id="A0A3M0I1Q4"/>
<dbReference type="InterPro" id="IPR011009">
    <property type="entry name" value="Kinase-like_dom_sf"/>
</dbReference>
<comment type="caution">
    <text evidence="5">The sequence shown here is derived from an EMBL/GenBank/DDBJ whole genome shotgun (WGS) entry which is preliminary data.</text>
</comment>
<dbReference type="InterPro" id="IPR001680">
    <property type="entry name" value="WD40_rpt"/>
</dbReference>
<dbReference type="SUPFAM" id="SSF50998">
    <property type="entry name" value="Quinoprotein alcohol dehydrogenase-like"/>
    <property type="match status" value="2"/>
</dbReference>
<dbReference type="InterPro" id="IPR015943">
    <property type="entry name" value="WD40/YVTN_repeat-like_dom_sf"/>
</dbReference>
<reference evidence="5 6" key="1">
    <citation type="submission" date="2017-11" db="EMBL/GenBank/DDBJ databases">
        <title>Draft genome of actinobacteria isolated from guarana (Paullinia cupana (Mart.) Ducke.</title>
        <authorList>
            <person name="Siqueira K.A."/>
            <person name="Liotti R.G."/>
            <person name="Mendes T.A.O."/>
            <person name="Soares M.A."/>
        </authorList>
    </citation>
    <scope>NUCLEOTIDE SEQUENCE [LARGE SCALE GENOMIC DNA]</scope>
    <source>
        <strain evidence="5 6">193</strain>
    </source>
</reference>
<dbReference type="Proteomes" id="UP000270471">
    <property type="component" value="Unassembled WGS sequence"/>
</dbReference>
<dbReference type="CDD" id="cd00200">
    <property type="entry name" value="WD40"/>
    <property type="match status" value="1"/>
</dbReference>
<dbReference type="Pfam" id="PF00069">
    <property type="entry name" value="Pkinase"/>
    <property type="match status" value="1"/>
</dbReference>
<keyword evidence="5" id="KW-0808">Transferase</keyword>
<protein>
    <submittedName>
        <fullName evidence="5">Protein kinase</fullName>
    </submittedName>
</protein>
<feature type="domain" description="Protein kinase" evidence="4">
    <location>
        <begin position="20"/>
        <end position="303"/>
    </location>
</feature>
<dbReference type="InterPro" id="IPR011047">
    <property type="entry name" value="Quinoprotein_ADH-like_sf"/>
</dbReference>
<feature type="repeat" description="WD" evidence="3">
    <location>
        <begin position="1144"/>
        <end position="1176"/>
    </location>
</feature>
<dbReference type="CDD" id="cd14014">
    <property type="entry name" value="STKc_PknB_like"/>
    <property type="match status" value="1"/>
</dbReference>
<dbReference type="Gene3D" id="2.130.10.10">
    <property type="entry name" value="YVTN repeat-like/Quinoprotein amine dehydrogenase"/>
    <property type="match status" value="5"/>
</dbReference>
<name>A0A3M0I1Q4_9ACTN</name>
<organism evidence="5 6">
    <name type="scientific">Streptomyces shenzhenensis</name>
    <dbReference type="NCBI Taxonomy" id="943815"/>
    <lineage>
        <taxon>Bacteria</taxon>
        <taxon>Bacillati</taxon>
        <taxon>Actinomycetota</taxon>
        <taxon>Actinomycetes</taxon>
        <taxon>Kitasatosporales</taxon>
        <taxon>Streptomycetaceae</taxon>
        <taxon>Streptomyces</taxon>
    </lineage>
</organism>
<dbReference type="PROSITE" id="PS50082">
    <property type="entry name" value="WD_REPEATS_2"/>
    <property type="match status" value="5"/>
</dbReference>
<feature type="repeat" description="WD" evidence="3">
    <location>
        <begin position="447"/>
        <end position="479"/>
    </location>
</feature>
<dbReference type="SUPFAM" id="SSF56112">
    <property type="entry name" value="Protein kinase-like (PK-like)"/>
    <property type="match status" value="1"/>
</dbReference>
<dbReference type="InterPro" id="IPR000719">
    <property type="entry name" value="Prot_kinase_dom"/>
</dbReference>
<evidence type="ECO:0000256" key="3">
    <source>
        <dbReference type="PROSITE-ProRule" id="PRU00221"/>
    </source>
</evidence>
<feature type="repeat" description="WD" evidence="3">
    <location>
        <begin position="722"/>
        <end position="744"/>
    </location>
</feature>
<dbReference type="InterPro" id="IPR011990">
    <property type="entry name" value="TPR-like_helical_dom_sf"/>
</dbReference>
<evidence type="ECO:0000256" key="2">
    <source>
        <dbReference type="ARBA" id="ARBA00022737"/>
    </source>
</evidence>
<keyword evidence="1 3" id="KW-0853">WD repeat</keyword>
<dbReference type="SMART" id="SM00220">
    <property type="entry name" value="S_TKc"/>
    <property type="match status" value="1"/>
</dbReference>
<dbReference type="Pfam" id="PF00400">
    <property type="entry name" value="WD40"/>
    <property type="match status" value="5"/>
</dbReference>
<dbReference type="PROSITE" id="PS00108">
    <property type="entry name" value="PROTEIN_KINASE_ST"/>
    <property type="match status" value="1"/>
</dbReference>
<dbReference type="PROSITE" id="PS00678">
    <property type="entry name" value="WD_REPEATS_1"/>
    <property type="match status" value="2"/>
</dbReference>
<dbReference type="InterPro" id="IPR019775">
    <property type="entry name" value="WD40_repeat_CS"/>
</dbReference>
<gene>
    <name evidence="5" type="ORF">CTZ28_31495</name>
</gene>
<dbReference type="SMART" id="SM00320">
    <property type="entry name" value="WD40"/>
    <property type="match status" value="13"/>
</dbReference>
<dbReference type="PROSITE" id="PS50011">
    <property type="entry name" value="PROTEIN_KINASE_DOM"/>
    <property type="match status" value="1"/>
</dbReference>
<dbReference type="PANTHER" id="PTHR19879">
    <property type="entry name" value="TRANSCRIPTION INITIATION FACTOR TFIID"/>
    <property type="match status" value="1"/>
</dbReference>
<dbReference type="Gene3D" id="1.10.510.10">
    <property type="entry name" value="Transferase(Phosphotransferase) domain 1"/>
    <property type="match status" value="1"/>
</dbReference>
<dbReference type="GO" id="GO:0004672">
    <property type="term" value="F:protein kinase activity"/>
    <property type="evidence" value="ECO:0007669"/>
    <property type="project" value="InterPro"/>
</dbReference>
<keyword evidence="2" id="KW-0677">Repeat</keyword>
<proteinExistence type="predicted"/>
<dbReference type="Gene3D" id="1.25.40.10">
    <property type="entry name" value="Tetratricopeptide repeat domain"/>
    <property type="match status" value="1"/>
</dbReference>
<keyword evidence="6" id="KW-1185">Reference proteome</keyword>
<dbReference type="GO" id="GO:0005524">
    <property type="term" value="F:ATP binding"/>
    <property type="evidence" value="ECO:0007669"/>
    <property type="project" value="InterPro"/>
</dbReference>
<dbReference type="OrthoDB" id="3272402at2"/>
<feature type="repeat" description="WD" evidence="3">
    <location>
        <begin position="1177"/>
        <end position="1211"/>
    </location>
</feature>
<dbReference type="EMBL" id="PENI01000025">
    <property type="protein sequence ID" value="RMB82102.1"/>
    <property type="molecule type" value="Genomic_DNA"/>
</dbReference>
<evidence type="ECO:0000256" key="1">
    <source>
        <dbReference type="ARBA" id="ARBA00022574"/>
    </source>
</evidence>
<accession>A0A3M0I1Q4</accession>
<keyword evidence="5" id="KW-0418">Kinase</keyword>
<dbReference type="PROSITE" id="PS50294">
    <property type="entry name" value="WD_REPEATS_REGION"/>
    <property type="match status" value="2"/>
</dbReference>
<evidence type="ECO:0000313" key="5">
    <source>
        <dbReference type="EMBL" id="RMB82102.1"/>
    </source>
</evidence>
<dbReference type="PANTHER" id="PTHR19879:SF9">
    <property type="entry name" value="TRANSCRIPTION INITIATION FACTOR TFIID SUBUNIT 5"/>
    <property type="match status" value="1"/>
</dbReference>